<gene>
    <name evidence="2" type="ORF">AAFF_G00060420</name>
</gene>
<evidence type="ECO:0000256" key="1">
    <source>
        <dbReference type="SAM" id="MobiDB-lite"/>
    </source>
</evidence>
<name>A0AAD7WF20_9TELE</name>
<feature type="compositionally biased region" description="Polar residues" evidence="1">
    <location>
        <begin position="173"/>
        <end position="206"/>
    </location>
</feature>
<dbReference type="PANTHER" id="PTHR12392">
    <property type="entry name" value="LADININ 1"/>
    <property type="match status" value="1"/>
</dbReference>
<proteinExistence type="predicted"/>
<dbReference type="InterPro" id="IPR017404">
    <property type="entry name" value="Ladinin_1"/>
</dbReference>
<dbReference type="PANTHER" id="PTHR12392:SF0">
    <property type="entry name" value="LADININ-1"/>
    <property type="match status" value="1"/>
</dbReference>
<keyword evidence="3" id="KW-1185">Reference proteome</keyword>
<comment type="caution">
    <text evidence="2">The sequence shown here is derived from an EMBL/GenBank/DDBJ whole genome shotgun (WGS) entry which is preliminary data.</text>
</comment>
<protein>
    <submittedName>
        <fullName evidence="2">Uncharacterized protein</fullName>
    </submittedName>
</protein>
<feature type="compositionally biased region" description="Polar residues" evidence="1">
    <location>
        <begin position="41"/>
        <end position="51"/>
    </location>
</feature>
<feature type="compositionally biased region" description="Basic and acidic residues" evidence="1">
    <location>
        <begin position="79"/>
        <end position="90"/>
    </location>
</feature>
<feature type="region of interest" description="Disordered" evidence="1">
    <location>
        <begin position="464"/>
        <end position="486"/>
    </location>
</feature>
<evidence type="ECO:0000313" key="2">
    <source>
        <dbReference type="EMBL" id="KAJ8393569.1"/>
    </source>
</evidence>
<reference evidence="2" key="1">
    <citation type="journal article" date="2023" name="Science">
        <title>Genome structures resolve the early diversification of teleost fishes.</title>
        <authorList>
            <person name="Parey E."/>
            <person name="Louis A."/>
            <person name="Montfort J."/>
            <person name="Bouchez O."/>
            <person name="Roques C."/>
            <person name="Iampietro C."/>
            <person name="Lluch J."/>
            <person name="Castinel A."/>
            <person name="Donnadieu C."/>
            <person name="Desvignes T."/>
            <person name="Floi Bucao C."/>
            <person name="Jouanno E."/>
            <person name="Wen M."/>
            <person name="Mejri S."/>
            <person name="Dirks R."/>
            <person name="Jansen H."/>
            <person name="Henkel C."/>
            <person name="Chen W.J."/>
            <person name="Zahm M."/>
            <person name="Cabau C."/>
            <person name="Klopp C."/>
            <person name="Thompson A.W."/>
            <person name="Robinson-Rechavi M."/>
            <person name="Braasch I."/>
            <person name="Lecointre G."/>
            <person name="Bobe J."/>
            <person name="Postlethwait J.H."/>
            <person name="Berthelot C."/>
            <person name="Roest Crollius H."/>
            <person name="Guiguen Y."/>
        </authorList>
    </citation>
    <scope>NUCLEOTIDE SEQUENCE</scope>
    <source>
        <strain evidence="2">NC1722</strain>
    </source>
</reference>
<sequence length="486" mass="51551">MSIRKNWSALSSLTRQWTVEDDEEVERERRRKTRTFSTETGDSPTEATPPTFSRMRGCGRCGPRVSGGLCGDAAGSRRAAMEEAHGDAEAAARGGGGGAGGGPGGHSGWGRSGGGEEPGSTSAPASVSDITETGSLDENGSPVSVQDANVEAPAKPSRLFVSSLSISMDKGPTSPTGSTRVVSPLSPTSPTKNSRVVSPISPTSPARSSRVTFPSSPTSPVRTSRVVSPISPAPSTGSSRVVSSLSSAGSFRSISPEERVGSPAPEAAHPITQNGGAQASQNGTSAAEGVPSAGQMEGAAFQRQNPRALSFRMVRKKEEPPMPLQRSASVRITSKATQASKAPGQEEDRQSPFQRNSRQRVSSRTIQEKMERLALAVQKSESVRSPTVSQQSMYVLMDEVTRKRGLFEKDPDAEDDNPGAFRQDFRNFSAGISERINRWVSKSHGPGSLFTSPDLRNVDITKKRNIWENRSEEAPPKTSATSKVDK</sequence>
<feature type="compositionally biased region" description="Polar residues" evidence="1">
    <location>
        <begin position="120"/>
        <end position="147"/>
    </location>
</feature>
<feature type="compositionally biased region" description="Polar residues" evidence="1">
    <location>
        <begin position="326"/>
        <end position="340"/>
    </location>
</feature>
<dbReference type="GO" id="GO:0005198">
    <property type="term" value="F:structural molecule activity"/>
    <property type="evidence" value="ECO:0007669"/>
    <property type="project" value="InterPro"/>
</dbReference>
<feature type="region of interest" description="Disordered" evidence="1">
    <location>
        <begin position="17"/>
        <end position="59"/>
    </location>
</feature>
<feature type="compositionally biased region" description="Polar residues" evidence="1">
    <location>
        <begin position="271"/>
        <end position="285"/>
    </location>
</feature>
<dbReference type="AlphaFoldDB" id="A0AAD7WF20"/>
<feature type="compositionally biased region" description="Low complexity" evidence="1">
    <location>
        <begin position="207"/>
        <end position="254"/>
    </location>
</feature>
<dbReference type="EMBL" id="JAINUG010000136">
    <property type="protein sequence ID" value="KAJ8393569.1"/>
    <property type="molecule type" value="Genomic_DNA"/>
</dbReference>
<feature type="compositionally biased region" description="Basic and acidic residues" evidence="1">
    <location>
        <begin position="464"/>
        <end position="475"/>
    </location>
</feature>
<dbReference type="Proteomes" id="UP001221898">
    <property type="component" value="Unassembled WGS sequence"/>
</dbReference>
<feature type="compositionally biased region" description="Polar residues" evidence="1">
    <location>
        <begin position="351"/>
        <end position="365"/>
    </location>
</feature>
<feature type="region of interest" description="Disordered" evidence="1">
    <location>
        <begin position="71"/>
        <end position="366"/>
    </location>
</feature>
<organism evidence="2 3">
    <name type="scientific">Aldrovandia affinis</name>
    <dbReference type="NCBI Taxonomy" id="143900"/>
    <lineage>
        <taxon>Eukaryota</taxon>
        <taxon>Metazoa</taxon>
        <taxon>Chordata</taxon>
        <taxon>Craniata</taxon>
        <taxon>Vertebrata</taxon>
        <taxon>Euteleostomi</taxon>
        <taxon>Actinopterygii</taxon>
        <taxon>Neopterygii</taxon>
        <taxon>Teleostei</taxon>
        <taxon>Notacanthiformes</taxon>
        <taxon>Halosauridae</taxon>
        <taxon>Aldrovandia</taxon>
    </lineage>
</organism>
<evidence type="ECO:0000313" key="3">
    <source>
        <dbReference type="Proteomes" id="UP001221898"/>
    </source>
</evidence>
<feature type="compositionally biased region" description="Gly residues" evidence="1">
    <location>
        <begin position="93"/>
        <end position="117"/>
    </location>
</feature>
<accession>A0AAD7WF20</accession>